<reference evidence="3" key="1">
    <citation type="submission" date="2016-10" db="EMBL/GenBank/DDBJ databases">
        <authorList>
            <person name="Varghese N."/>
            <person name="Submissions S."/>
        </authorList>
    </citation>
    <scope>NUCLEOTIDE SEQUENCE [LARGE SCALE GENOMIC DNA]</scope>
    <source>
        <strain evidence="3">Gh-105</strain>
    </source>
</reference>
<dbReference type="NCBIfam" id="TIGR00199">
    <property type="entry name" value="PncC_domain"/>
    <property type="match status" value="1"/>
</dbReference>
<dbReference type="AlphaFoldDB" id="A0A1I2SBT3"/>
<gene>
    <name evidence="2" type="ORF">SAMN05192565_10411</name>
</gene>
<dbReference type="Pfam" id="PF02464">
    <property type="entry name" value="CinA"/>
    <property type="match status" value="1"/>
</dbReference>
<dbReference type="Gene3D" id="3.90.950.20">
    <property type="entry name" value="CinA-like"/>
    <property type="match status" value="1"/>
</dbReference>
<evidence type="ECO:0000313" key="2">
    <source>
        <dbReference type="EMBL" id="SFG47476.1"/>
    </source>
</evidence>
<evidence type="ECO:0000259" key="1">
    <source>
        <dbReference type="Pfam" id="PF02464"/>
    </source>
</evidence>
<evidence type="ECO:0000313" key="3">
    <source>
        <dbReference type="Proteomes" id="UP000199229"/>
    </source>
</evidence>
<dbReference type="RefSeq" id="WP_091969393.1">
    <property type="nucleotide sequence ID" value="NZ_FOPM01000004.1"/>
</dbReference>
<dbReference type="InterPro" id="IPR008136">
    <property type="entry name" value="CinA_C"/>
</dbReference>
<feature type="domain" description="CinA C-terminal" evidence="1">
    <location>
        <begin position="11"/>
        <end position="161"/>
    </location>
</feature>
<dbReference type="Proteomes" id="UP000199229">
    <property type="component" value="Unassembled WGS sequence"/>
</dbReference>
<organism evidence="2 3">
    <name type="scientific">Methylobacterium gossipiicola</name>
    <dbReference type="NCBI Taxonomy" id="582675"/>
    <lineage>
        <taxon>Bacteria</taxon>
        <taxon>Pseudomonadati</taxon>
        <taxon>Pseudomonadota</taxon>
        <taxon>Alphaproteobacteria</taxon>
        <taxon>Hyphomicrobiales</taxon>
        <taxon>Methylobacteriaceae</taxon>
        <taxon>Methylobacterium</taxon>
    </lineage>
</organism>
<proteinExistence type="predicted"/>
<dbReference type="InterPro" id="IPR036653">
    <property type="entry name" value="CinA-like_C"/>
</dbReference>
<protein>
    <submittedName>
        <fullName evidence="2">Nicotinamide-nucleotide amidase</fullName>
    </submittedName>
</protein>
<keyword evidence="3" id="KW-1185">Reference proteome</keyword>
<dbReference type="SUPFAM" id="SSF142433">
    <property type="entry name" value="CinA-like"/>
    <property type="match status" value="1"/>
</dbReference>
<name>A0A1I2SBT3_9HYPH</name>
<sequence length="170" mass="17129">MIDDPALLARAERLVAACAAAGVTIATAESCTGGLVAGLITAVPGSSAVFERGFVTYSNAAKSDCLGVPLELIDAYGAVSEATARAMAEGALDRSRATVAAAITGIAGPGGGSTEKPVGLVHFGLAATGEPTRHLERRYGDLDRAEIRRRAVADALGLLESAKPSRAPLA</sequence>
<dbReference type="OrthoDB" id="9801454at2"/>
<accession>A0A1I2SBT3</accession>
<dbReference type="EMBL" id="FOPM01000004">
    <property type="protein sequence ID" value="SFG47476.1"/>
    <property type="molecule type" value="Genomic_DNA"/>
</dbReference>
<dbReference type="STRING" id="582675.SAMN05192565_10411"/>